<dbReference type="Pfam" id="PF03572">
    <property type="entry name" value="Peptidase_S41"/>
    <property type="match status" value="1"/>
</dbReference>
<keyword evidence="2" id="KW-0378">Hydrolase</keyword>
<dbReference type="InterPro" id="IPR004447">
    <property type="entry name" value="Peptidase_S41A"/>
</dbReference>
<evidence type="ECO:0000259" key="4">
    <source>
        <dbReference type="Pfam" id="PF03572"/>
    </source>
</evidence>
<gene>
    <name evidence="5" type="ORF">DKP91_18310</name>
</gene>
<dbReference type="GO" id="GO:0030288">
    <property type="term" value="C:outer membrane-bounded periplasmic space"/>
    <property type="evidence" value="ECO:0007669"/>
    <property type="project" value="TreeGrafter"/>
</dbReference>
<evidence type="ECO:0000256" key="2">
    <source>
        <dbReference type="ARBA" id="ARBA00022801"/>
    </source>
</evidence>
<feature type="non-terminal residue" evidence="5">
    <location>
        <position position="166"/>
    </location>
</feature>
<proteinExistence type="predicted"/>
<dbReference type="Proteomes" id="UP000249070">
    <property type="component" value="Unassembled WGS sequence"/>
</dbReference>
<feature type="non-terminal residue" evidence="5">
    <location>
        <position position="1"/>
    </location>
</feature>
<dbReference type="PANTHER" id="PTHR32060">
    <property type="entry name" value="TAIL-SPECIFIC PROTEASE"/>
    <property type="match status" value="1"/>
</dbReference>
<organism evidence="5 6">
    <name type="scientific">Enterococcus faecium</name>
    <name type="common">Streptococcus faecium</name>
    <dbReference type="NCBI Taxonomy" id="1352"/>
    <lineage>
        <taxon>Bacteria</taxon>
        <taxon>Bacillati</taxon>
        <taxon>Bacillota</taxon>
        <taxon>Bacilli</taxon>
        <taxon>Lactobacillales</taxon>
        <taxon>Enterococcaceae</taxon>
        <taxon>Enterococcus</taxon>
    </lineage>
</organism>
<dbReference type="InterPro" id="IPR005151">
    <property type="entry name" value="Tail-specific_protease"/>
</dbReference>
<dbReference type="Gene3D" id="3.90.226.10">
    <property type="entry name" value="2-enoyl-CoA Hydratase, Chain A, domain 1"/>
    <property type="match status" value="1"/>
</dbReference>
<keyword evidence="3" id="KW-0720">Serine protease</keyword>
<evidence type="ECO:0000313" key="6">
    <source>
        <dbReference type="Proteomes" id="UP000249070"/>
    </source>
</evidence>
<dbReference type="GO" id="GO:0008236">
    <property type="term" value="F:serine-type peptidase activity"/>
    <property type="evidence" value="ECO:0007669"/>
    <property type="project" value="UniProtKB-KW"/>
</dbReference>
<dbReference type="PANTHER" id="PTHR32060:SF30">
    <property type="entry name" value="CARBOXY-TERMINAL PROCESSING PROTEASE CTPA"/>
    <property type="match status" value="1"/>
</dbReference>
<dbReference type="CDD" id="cd07560">
    <property type="entry name" value="Peptidase_S41_CPP"/>
    <property type="match status" value="1"/>
</dbReference>
<keyword evidence="1" id="KW-0645">Protease</keyword>
<name>A0AB73TK65_ENTFC</name>
<sequence length="166" mass="18096">ASELVAGALQDHGRAKVMGNRTFGKGSVQVILPLSENTGIKLTTSRYYTPNGSSIQAKGIEPDIVVSDTEKGDLFRLPREADLQRHLSNKQTPEEEVRSNEIDKEQLKDFKMFEFGGDDDFQLRQAINLLQGRPVETGGPGGTTVVEAAPAARQRITVDGVESSQK</sequence>
<comment type="caution">
    <text evidence="5">The sequence shown here is derived from an EMBL/GenBank/DDBJ whole genome shotgun (WGS) entry which is preliminary data.</text>
</comment>
<evidence type="ECO:0000256" key="1">
    <source>
        <dbReference type="ARBA" id="ARBA00022670"/>
    </source>
</evidence>
<accession>A0AB73TK65</accession>
<dbReference type="InterPro" id="IPR029045">
    <property type="entry name" value="ClpP/crotonase-like_dom_sf"/>
</dbReference>
<dbReference type="GO" id="GO:0004175">
    <property type="term" value="F:endopeptidase activity"/>
    <property type="evidence" value="ECO:0007669"/>
    <property type="project" value="TreeGrafter"/>
</dbReference>
<evidence type="ECO:0000256" key="3">
    <source>
        <dbReference type="ARBA" id="ARBA00022825"/>
    </source>
</evidence>
<dbReference type="SUPFAM" id="SSF52096">
    <property type="entry name" value="ClpP/crotonase"/>
    <property type="match status" value="1"/>
</dbReference>
<dbReference type="GO" id="GO:0007165">
    <property type="term" value="P:signal transduction"/>
    <property type="evidence" value="ECO:0007669"/>
    <property type="project" value="TreeGrafter"/>
</dbReference>
<dbReference type="GO" id="GO:0006508">
    <property type="term" value="P:proteolysis"/>
    <property type="evidence" value="ECO:0007669"/>
    <property type="project" value="UniProtKB-KW"/>
</dbReference>
<reference evidence="5 6" key="1">
    <citation type="submission" date="2018-05" db="EMBL/GenBank/DDBJ databases">
        <title>Vancomycin-resistant Enterococcus faecium strain from Chelyabinsk, Russia.</title>
        <authorList>
            <person name="Gostev V."/>
            <person name="Goncharov A."/>
            <person name="Kolodzhieva V."/>
            <person name="Suvorov A."/>
            <person name="Sidorenko S."/>
            <person name="Zueva L."/>
        </authorList>
    </citation>
    <scope>NUCLEOTIDE SEQUENCE [LARGE SCALE GENOMIC DNA]</scope>
    <source>
        <strain evidence="5 6">20</strain>
    </source>
</reference>
<dbReference type="EMBL" id="QHGU01000449">
    <property type="protein sequence ID" value="PZM50650.1"/>
    <property type="molecule type" value="Genomic_DNA"/>
</dbReference>
<protein>
    <submittedName>
        <fullName evidence="5">S41 family peptidase</fullName>
    </submittedName>
</protein>
<dbReference type="AlphaFoldDB" id="A0AB73TK65"/>
<feature type="domain" description="Tail specific protease" evidence="4">
    <location>
        <begin position="1"/>
        <end position="66"/>
    </location>
</feature>
<evidence type="ECO:0000313" key="5">
    <source>
        <dbReference type="EMBL" id="PZM50650.1"/>
    </source>
</evidence>